<reference evidence="5" key="1">
    <citation type="journal article" date="2021" name="Nat. Commun.">
        <title>Genetic determinants of endophytism in the Arabidopsis root mycobiome.</title>
        <authorList>
            <person name="Mesny F."/>
            <person name="Miyauchi S."/>
            <person name="Thiergart T."/>
            <person name="Pickel B."/>
            <person name="Atanasova L."/>
            <person name="Karlsson M."/>
            <person name="Huettel B."/>
            <person name="Barry K.W."/>
            <person name="Haridas S."/>
            <person name="Chen C."/>
            <person name="Bauer D."/>
            <person name="Andreopoulos W."/>
            <person name="Pangilinan J."/>
            <person name="LaButti K."/>
            <person name="Riley R."/>
            <person name="Lipzen A."/>
            <person name="Clum A."/>
            <person name="Drula E."/>
            <person name="Henrissat B."/>
            <person name="Kohler A."/>
            <person name="Grigoriev I.V."/>
            <person name="Martin F.M."/>
            <person name="Hacquard S."/>
        </authorList>
    </citation>
    <scope>NUCLEOTIDE SEQUENCE</scope>
    <source>
        <strain evidence="5">MPI-CAGE-CH-0235</strain>
    </source>
</reference>
<keyword evidence="2" id="KW-0040">ANK repeat</keyword>
<dbReference type="PROSITE" id="PS50088">
    <property type="entry name" value="ANK_REPEAT"/>
    <property type="match status" value="3"/>
</dbReference>
<feature type="domain" description="Nephrocystin 3-like N-terminal" evidence="4">
    <location>
        <begin position="417"/>
        <end position="592"/>
    </location>
</feature>
<dbReference type="SMART" id="SM00248">
    <property type="entry name" value="ANK"/>
    <property type="match status" value="7"/>
</dbReference>
<evidence type="ECO:0000259" key="4">
    <source>
        <dbReference type="Pfam" id="PF24883"/>
    </source>
</evidence>
<dbReference type="EMBL" id="JAGPNK010000015">
    <property type="protein sequence ID" value="KAH7308422.1"/>
    <property type="molecule type" value="Genomic_DNA"/>
</dbReference>
<protein>
    <recommendedName>
        <fullName evidence="4">Nephrocystin 3-like N-terminal domain-containing protein</fullName>
    </recommendedName>
</protein>
<dbReference type="InterPro" id="IPR029058">
    <property type="entry name" value="AB_hydrolase_fold"/>
</dbReference>
<dbReference type="Pfam" id="PF24883">
    <property type="entry name" value="NPHP3_N"/>
    <property type="match status" value="1"/>
</dbReference>
<evidence type="ECO:0000256" key="2">
    <source>
        <dbReference type="PROSITE-ProRule" id="PRU00023"/>
    </source>
</evidence>
<accession>A0A8K0WMT7</accession>
<sequence length="1238" mass="139226">MSAVRNQNFRLRGIPPECRTRTDVRELVQRALSIEPGVSLAVHSFAASPVEQSSRVATLSFSSLPDNLSDRSRNQWVVKLPVTDDSYEDSPGWAQTLVFDTHFTGFTPLHRIRDEDCHLDLIAISGLGGHAFGSFKERNGPFMWLRDALPLDFPSARILIYGYDTGLIQSSSFQNLTDLGKVLEIDMKGIQNHGQPRPIFFIGHSLGGLVIKETIVKLKEDLGEEGASILKLTSGFLFFGVPHQGMAIESLVPLVKDYPNRSLLESLNKNSALLHRLDNEFHHAFGKNHPRIFSFYETEMSPTAIKTADGKWELSGSPKVLVDVSSATYGSKKQHPINRNHSEMVKFSNQYDEIYTRVRTLLQQLVRGPPNQPAFEGMEIGSSSLIPPSDENIECLRSLSFREQDYRYNDIHSAKDSCEWLLEDSQYQTWMNSQRGLFWIKGNPGAGKSVVMKFAVTMMNRRKSGELVFSFFIHGRGMPLQRTPLGLFRVLLNSMLMYFPQYLSQLTERFNDRETRFGTYQDKRWEWSEQELREFMSEVLIRGTKNRPVAIYVDALDECGKDQAKGLLAYFKELMGGIEREKGCAKICFSSRHYPILALDTIPTISVEERNDKDIRWFLQDRLKEIEPKATRQQIETEILLKAHGGFQWVVLITDVVIDGNASAIKAEMLYEKLRTTPEALDELYSDILSKVTNKEKAQMVKLFIWVLFAEQPLSAQELREALATDKDMACTTISELRYHESWADTLEKFERHVRHLSRGLVEFQTREIWEQYEPGGEDSDREAQFVHQSAADYILGKYLDGFRHELASQSLKGVCHFEISRSCLRYLTLQGVLEGGQLSRGSLSARHPLLPYAVRFLYHHIHEVEVEGIPQPDLLSIFRLDQPSEFLAKLARMWKIMDPQNVHMPMGWPFVGATSLHVLAALGSRSALVTFLQKEDAEVDGRDLEGNTPLLIAIREGRQEIALELLNRSIEWHSQHGHVEQCNDEEKGAECLRNYSVDVNAKNNDGESLLTIALTEGAGAAIHKLIEAGADLEFFGQQTALIFYAIRNRDKKLLMKLLEKKVNLDGAVYFALQELSYGENARDLKEFVPILLEAGANTLKAPDTHVMIEGEDNTDSEDDADSERAGDSEDEEAILLASRTGQISMVGLLLSNGASTNSRNKNGSTPLSLASQNGHEAVVKTLLEGGADVNASDEDGWTSLMIASRNGHRAVVEALIANGADVNASNKDGWTSLMAAS</sequence>
<proteinExistence type="predicted"/>
<dbReference type="AlphaFoldDB" id="A0A8K0WMT7"/>
<comment type="caution">
    <text evidence="5">The sequence shown here is derived from an EMBL/GenBank/DDBJ whole genome shotgun (WGS) entry which is preliminary data.</text>
</comment>
<organism evidence="5 6">
    <name type="scientific">Stachybotrys elegans</name>
    <dbReference type="NCBI Taxonomy" id="80388"/>
    <lineage>
        <taxon>Eukaryota</taxon>
        <taxon>Fungi</taxon>
        <taxon>Dikarya</taxon>
        <taxon>Ascomycota</taxon>
        <taxon>Pezizomycotina</taxon>
        <taxon>Sordariomycetes</taxon>
        <taxon>Hypocreomycetidae</taxon>
        <taxon>Hypocreales</taxon>
        <taxon>Stachybotryaceae</taxon>
        <taxon>Stachybotrys</taxon>
    </lineage>
</organism>
<evidence type="ECO:0000313" key="6">
    <source>
        <dbReference type="Proteomes" id="UP000813444"/>
    </source>
</evidence>
<evidence type="ECO:0000256" key="1">
    <source>
        <dbReference type="ARBA" id="ARBA00022737"/>
    </source>
</evidence>
<dbReference type="SUPFAM" id="SSF48403">
    <property type="entry name" value="Ankyrin repeat"/>
    <property type="match status" value="1"/>
</dbReference>
<dbReference type="InterPro" id="IPR056884">
    <property type="entry name" value="NPHP3-like_N"/>
</dbReference>
<dbReference type="PANTHER" id="PTHR10039">
    <property type="entry name" value="AMELOGENIN"/>
    <property type="match status" value="1"/>
</dbReference>
<dbReference type="Gene3D" id="1.25.40.20">
    <property type="entry name" value="Ankyrin repeat-containing domain"/>
    <property type="match status" value="3"/>
</dbReference>
<dbReference type="SUPFAM" id="SSF52540">
    <property type="entry name" value="P-loop containing nucleoside triphosphate hydrolases"/>
    <property type="match status" value="1"/>
</dbReference>
<feature type="repeat" description="ANK" evidence="2">
    <location>
        <begin position="1130"/>
        <end position="1162"/>
    </location>
</feature>
<dbReference type="Pfam" id="PF12796">
    <property type="entry name" value="Ank_2"/>
    <property type="match status" value="1"/>
</dbReference>
<dbReference type="PRINTS" id="PR01415">
    <property type="entry name" value="ANKYRIN"/>
</dbReference>
<dbReference type="Proteomes" id="UP000813444">
    <property type="component" value="Unassembled WGS sequence"/>
</dbReference>
<dbReference type="Gene3D" id="3.40.50.1820">
    <property type="entry name" value="alpha/beta hydrolase"/>
    <property type="match status" value="1"/>
</dbReference>
<dbReference type="PANTHER" id="PTHR10039:SF5">
    <property type="entry name" value="NACHT DOMAIN-CONTAINING PROTEIN"/>
    <property type="match status" value="1"/>
</dbReference>
<dbReference type="SUPFAM" id="SSF53474">
    <property type="entry name" value="alpha/beta-Hydrolases"/>
    <property type="match status" value="1"/>
</dbReference>
<dbReference type="InterPro" id="IPR027417">
    <property type="entry name" value="P-loop_NTPase"/>
</dbReference>
<dbReference type="Gene3D" id="3.40.50.300">
    <property type="entry name" value="P-loop containing nucleotide triphosphate hydrolases"/>
    <property type="match status" value="1"/>
</dbReference>
<dbReference type="InterPro" id="IPR036770">
    <property type="entry name" value="Ankyrin_rpt-contain_sf"/>
</dbReference>
<dbReference type="InterPro" id="IPR002110">
    <property type="entry name" value="Ankyrin_rpt"/>
</dbReference>
<gene>
    <name evidence="5" type="ORF">B0I35DRAFT_380188</name>
</gene>
<evidence type="ECO:0000256" key="3">
    <source>
        <dbReference type="SAM" id="MobiDB-lite"/>
    </source>
</evidence>
<name>A0A8K0WMT7_9HYPO</name>
<keyword evidence="6" id="KW-1185">Reference proteome</keyword>
<feature type="region of interest" description="Disordered" evidence="3">
    <location>
        <begin position="1110"/>
        <end position="1131"/>
    </location>
</feature>
<keyword evidence="1" id="KW-0677">Repeat</keyword>
<feature type="non-terminal residue" evidence="5">
    <location>
        <position position="1238"/>
    </location>
</feature>
<feature type="repeat" description="ANK" evidence="2">
    <location>
        <begin position="1163"/>
        <end position="1195"/>
    </location>
</feature>
<dbReference type="OrthoDB" id="5103729at2759"/>
<feature type="repeat" description="ANK" evidence="2">
    <location>
        <begin position="1196"/>
        <end position="1228"/>
    </location>
</feature>
<evidence type="ECO:0000313" key="5">
    <source>
        <dbReference type="EMBL" id="KAH7308422.1"/>
    </source>
</evidence>
<feature type="compositionally biased region" description="Acidic residues" evidence="3">
    <location>
        <begin position="1110"/>
        <end position="1122"/>
    </location>
</feature>
<dbReference type="PROSITE" id="PS50297">
    <property type="entry name" value="ANK_REP_REGION"/>
    <property type="match status" value="3"/>
</dbReference>